<accession>A0ABM8A290</accession>
<protein>
    <recommendedName>
        <fullName evidence="1">HTH cro/C1-type domain-containing protein</fullName>
    </recommendedName>
</protein>
<sequence>MTWGDAFVSRTVTVWVRFVVVAPEGDRVPSIVYQGVGPRIAYERRIAGLTQVDLARAARVALGTIRKIERGERGVSDAVLAAVADALDTDPTRLLPDGERLDDRVHEAMPGLSAVLAAYEAPEDGPCRELRALSEAVASIVGYRLSAQYARISRIVPGLLAELCRVLQSASPHDRPMVARLLVDACRAADAVAFKHGAKDLSARLIDLMRWAAPQARNPLVDATVAYVRTEVHFGAQTHAVGLRALEQALDRAPRSDVPEVLAARGALHMRAAVVAGRAGDGDAAALHLDAARAFGDRVRENVYGGTAFGPDSVRIHEVSVAVSLGDDYLDRALRLAREWKPPQSLPAERRSGFYIELGRVQLWAGRPGAAFESLKAARRIAPQHAREHRWVREDAATLRRLKRADAESLTSFAEWCHAGASV</sequence>
<dbReference type="Gene3D" id="1.25.40.10">
    <property type="entry name" value="Tetratricopeptide repeat domain"/>
    <property type="match status" value="1"/>
</dbReference>
<dbReference type="Pfam" id="PF01381">
    <property type="entry name" value="HTH_3"/>
    <property type="match status" value="1"/>
</dbReference>
<keyword evidence="3" id="KW-1185">Reference proteome</keyword>
<dbReference type="PROSITE" id="PS50943">
    <property type="entry name" value="HTH_CROC1"/>
    <property type="match status" value="1"/>
</dbReference>
<dbReference type="Proteomes" id="UP001059597">
    <property type="component" value="Chromosome"/>
</dbReference>
<name>A0ABM8A290_STRNI</name>
<evidence type="ECO:0000313" key="3">
    <source>
        <dbReference type="Proteomes" id="UP001059597"/>
    </source>
</evidence>
<dbReference type="InterPro" id="IPR010982">
    <property type="entry name" value="Lambda_DNA-bd_dom_sf"/>
</dbReference>
<feature type="domain" description="HTH cro/C1-type" evidence="1">
    <location>
        <begin position="40"/>
        <end position="94"/>
    </location>
</feature>
<evidence type="ECO:0000259" key="1">
    <source>
        <dbReference type="PROSITE" id="PS50943"/>
    </source>
</evidence>
<dbReference type="CDD" id="cd00093">
    <property type="entry name" value="HTH_XRE"/>
    <property type="match status" value="1"/>
</dbReference>
<dbReference type="EMBL" id="AP026073">
    <property type="protein sequence ID" value="BDM72642.1"/>
    <property type="molecule type" value="Genomic_DNA"/>
</dbReference>
<evidence type="ECO:0000313" key="2">
    <source>
        <dbReference type="EMBL" id="BDM72642.1"/>
    </source>
</evidence>
<dbReference type="InterPro" id="IPR001387">
    <property type="entry name" value="Cro/C1-type_HTH"/>
</dbReference>
<dbReference type="SUPFAM" id="SSF47413">
    <property type="entry name" value="lambda repressor-like DNA-binding domains"/>
    <property type="match status" value="1"/>
</dbReference>
<gene>
    <name evidence="2" type="ORF">HEK616_61290</name>
</gene>
<dbReference type="Gene3D" id="1.10.260.40">
    <property type="entry name" value="lambda repressor-like DNA-binding domains"/>
    <property type="match status" value="1"/>
</dbReference>
<dbReference type="InterPro" id="IPR011990">
    <property type="entry name" value="TPR-like_helical_dom_sf"/>
</dbReference>
<dbReference type="SMART" id="SM00530">
    <property type="entry name" value="HTH_XRE"/>
    <property type="match status" value="1"/>
</dbReference>
<reference evidence="2" key="1">
    <citation type="submission" date="2022-06" db="EMBL/GenBank/DDBJ databases">
        <title>Complete genome sequence of Streptomyces nigrescens HEK616.</title>
        <authorList>
            <person name="Asamizu S."/>
            <person name="Onaka H."/>
        </authorList>
    </citation>
    <scope>NUCLEOTIDE SEQUENCE</scope>
    <source>
        <strain evidence="2">HEK616</strain>
    </source>
</reference>
<organism evidence="2 3">
    <name type="scientific">Streptomyces nigrescens</name>
    <dbReference type="NCBI Taxonomy" id="1920"/>
    <lineage>
        <taxon>Bacteria</taxon>
        <taxon>Bacillati</taxon>
        <taxon>Actinomycetota</taxon>
        <taxon>Actinomycetes</taxon>
        <taxon>Kitasatosporales</taxon>
        <taxon>Streptomycetaceae</taxon>
        <taxon>Streptomyces</taxon>
    </lineage>
</organism>
<proteinExistence type="predicted"/>